<evidence type="ECO:0000313" key="7">
    <source>
        <dbReference type="EMBL" id="MDB2001594.1"/>
    </source>
</evidence>
<feature type="domain" description="HTH rpiR-type" evidence="4">
    <location>
        <begin position="1"/>
        <end position="76"/>
    </location>
</feature>
<dbReference type="Pfam" id="PF01380">
    <property type="entry name" value="SIS"/>
    <property type="match status" value="1"/>
</dbReference>
<dbReference type="Gene3D" id="3.40.50.10490">
    <property type="entry name" value="Glucose-6-phosphate isomerase like protein, domain 1"/>
    <property type="match status" value="1"/>
</dbReference>
<dbReference type="InterPro" id="IPR036388">
    <property type="entry name" value="WH-like_DNA-bd_sf"/>
</dbReference>
<comment type="caution">
    <text evidence="7">The sequence shown here is derived from an EMBL/GenBank/DDBJ whole genome shotgun (WGS) entry which is preliminary data.</text>
</comment>
<dbReference type="RefSeq" id="WP_003497590.1">
    <property type="nucleotide sequence ID" value="NZ_BAABZD010000003.1"/>
</dbReference>
<dbReference type="EMBL" id="JAQLGM010000043">
    <property type="protein sequence ID" value="MDB2001594.1"/>
    <property type="molecule type" value="Genomic_DNA"/>
</dbReference>
<gene>
    <name evidence="6" type="ORF">K5I21_00690</name>
    <name evidence="7" type="ORF">PM006_15425</name>
</gene>
<dbReference type="PROSITE" id="PS51071">
    <property type="entry name" value="HTH_RPIR"/>
    <property type="match status" value="1"/>
</dbReference>
<dbReference type="InterPro" id="IPR035472">
    <property type="entry name" value="RpiR-like_SIS"/>
</dbReference>
<evidence type="ECO:0000259" key="4">
    <source>
        <dbReference type="PROSITE" id="PS51071"/>
    </source>
</evidence>
<keyword evidence="3" id="KW-0804">Transcription</keyword>
<dbReference type="AlphaFoldDB" id="A0AAW6ARD7"/>
<reference evidence="6" key="1">
    <citation type="journal article" date="2022" name="Cell Host Microbe">
        <title>Colonization of the live biotherapeutic product VE303 and modulation of the microbiota and metabolites in healthy volunteers.</title>
        <authorList>
            <person name="Dsouza M."/>
            <person name="Menon R."/>
            <person name="Crossette E."/>
            <person name="Bhattarai S.K."/>
            <person name="Schneider J."/>
            <person name="Kim Y.G."/>
            <person name="Reddy S."/>
            <person name="Caballero S."/>
            <person name="Felix C."/>
            <person name="Cornacchione L."/>
            <person name="Hendrickson J."/>
            <person name="Watson A.R."/>
            <person name="Minot S.S."/>
            <person name="Greenfield N."/>
            <person name="Schopf L."/>
            <person name="Szabady R."/>
            <person name="Patarroyo J."/>
            <person name="Smith W."/>
            <person name="Harrison P."/>
            <person name="Kuijper E.J."/>
            <person name="Kelly C.P."/>
            <person name="Olle B."/>
            <person name="Bobilev D."/>
            <person name="Silber J.L."/>
            <person name="Bucci V."/>
            <person name="Roberts B."/>
            <person name="Faith J."/>
            <person name="Norman J.M."/>
        </authorList>
    </citation>
    <scope>NUCLEOTIDE SEQUENCE</scope>
    <source>
        <strain evidence="6">VE303-04</strain>
    </source>
</reference>
<dbReference type="Pfam" id="PF01418">
    <property type="entry name" value="HTH_6"/>
    <property type="match status" value="1"/>
</dbReference>
<sequence length="282" mass="31401">MDRIKNIPGEAKLTPKDKIVLDYILRNRAKACFMTSSEIAQILGISPSSVVRVSSKLGFENFSHFKRALQEELADSRKKEKAQIPYEKIKTIESLSEDEIIAVLKANVMRNIESDQTTADYVNYRKAAKLITEADRVFIVGFRTCAGFASSFGVMLGCVRPGIYVVNGSRPLVDSLVDLTKNDTVIGLSYERYSSDTVFALSIAKKAGSHIVALTDKYTSPLCSGAEAVILNSTENLSFYNSYTTLVMAMEVLLGLVSKKNKSQNEERLIKMEEYLRETGQY</sequence>
<dbReference type="EMBL" id="JAINVB010000001">
    <property type="protein sequence ID" value="MCK0084414.1"/>
    <property type="molecule type" value="Genomic_DNA"/>
</dbReference>
<feature type="domain" description="SIS" evidence="5">
    <location>
        <begin position="127"/>
        <end position="263"/>
    </location>
</feature>
<evidence type="ECO:0000256" key="1">
    <source>
        <dbReference type="ARBA" id="ARBA00023015"/>
    </source>
</evidence>
<dbReference type="Gene3D" id="1.10.10.10">
    <property type="entry name" value="Winged helix-like DNA-binding domain superfamily/Winged helix DNA-binding domain"/>
    <property type="match status" value="1"/>
</dbReference>
<evidence type="ECO:0000259" key="5">
    <source>
        <dbReference type="PROSITE" id="PS51464"/>
    </source>
</evidence>
<keyword evidence="1" id="KW-0805">Transcription regulation</keyword>
<dbReference type="CDD" id="cd05013">
    <property type="entry name" value="SIS_RpiR"/>
    <property type="match status" value="1"/>
</dbReference>
<dbReference type="GO" id="GO:1901135">
    <property type="term" value="P:carbohydrate derivative metabolic process"/>
    <property type="evidence" value="ECO:0007669"/>
    <property type="project" value="InterPro"/>
</dbReference>
<name>A0AAW6ARD7_CLOSY</name>
<dbReference type="Proteomes" id="UP001300871">
    <property type="component" value="Unassembled WGS sequence"/>
</dbReference>
<dbReference type="SUPFAM" id="SSF46689">
    <property type="entry name" value="Homeodomain-like"/>
    <property type="match status" value="1"/>
</dbReference>
<organism evidence="7 8">
    <name type="scientific">Clostridium symbiosum</name>
    <name type="common">Bacteroides symbiosus</name>
    <dbReference type="NCBI Taxonomy" id="1512"/>
    <lineage>
        <taxon>Bacteria</taxon>
        <taxon>Bacillati</taxon>
        <taxon>Bacillota</taxon>
        <taxon>Clostridia</taxon>
        <taxon>Lachnospirales</taxon>
        <taxon>Lachnospiraceae</taxon>
        <taxon>Otoolea</taxon>
    </lineage>
</organism>
<dbReference type="PANTHER" id="PTHR30514:SF18">
    <property type="entry name" value="RPIR-FAMILY TRANSCRIPTIONAL REGULATOR"/>
    <property type="match status" value="1"/>
</dbReference>
<accession>A0AAW6ARD7</accession>
<protein>
    <submittedName>
        <fullName evidence="7">MurR/RpiR family transcriptional regulator</fullName>
    </submittedName>
</protein>
<reference evidence="7" key="2">
    <citation type="submission" date="2023-01" db="EMBL/GenBank/DDBJ databases">
        <title>Human gut microbiome strain richness.</title>
        <authorList>
            <person name="Chen-Liaw A."/>
        </authorList>
    </citation>
    <scope>NUCLEOTIDE SEQUENCE</scope>
    <source>
        <strain evidence="7">B1_m1001713B170214d0_201011</strain>
    </source>
</reference>
<dbReference type="InterPro" id="IPR046348">
    <property type="entry name" value="SIS_dom_sf"/>
</dbReference>
<proteinExistence type="predicted"/>
<dbReference type="SUPFAM" id="SSF53697">
    <property type="entry name" value="SIS domain"/>
    <property type="match status" value="1"/>
</dbReference>
<keyword evidence="2" id="KW-0238">DNA-binding</keyword>
<evidence type="ECO:0000256" key="2">
    <source>
        <dbReference type="ARBA" id="ARBA00023125"/>
    </source>
</evidence>
<dbReference type="GO" id="GO:0097367">
    <property type="term" value="F:carbohydrate derivative binding"/>
    <property type="evidence" value="ECO:0007669"/>
    <property type="project" value="InterPro"/>
</dbReference>
<dbReference type="GeneID" id="57967907"/>
<dbReference type="InterPro" id="IPR047640">
    <property type="entry name" value="RpiR-like"/>
</dbReference>
<evidence type="ECO:0000256" key="3">
    <source>
        <dbReference type="ARBA" id="ARBA00023163"/>
    </source>
</evidence>
<dbReference type="InterPro" id="IPR000281">
    <property type="entry name" value="HTH_RpiR"/>
</dbReference>
<dbReference type="InterPro" id="IPR001347">
    <property type="entry name" value="SIS_dom"/>
</dbReference>
<dbReference type="InterPro" id="IPR009057">
    <property type="entry name" value="Homeodomain-like_sf"/>
</dbReference>
<evidence type="ECO:0000313" key="6">
    <source>
        <dbReference type="EMBL" id="MCK0084414.1"/>
    </source>
</evidence>
<evidence type="ECO:0000313" key="8">
    <source>
        <dbReference type="Proteomes" id="UP001300871"/>
    </source>
</evidence>
<dbReference type="GO" id="GO:0003700">
    <property type="term" value="F:DNA-binding transcription factor activity"/>
    <property type="evidence" value="ECO:0007669"/>
    <property type="project" value="InterPro"/>
</dbReference>
<dbReference type="PANTHER" id="PTHR30514">
    <property type="entry name" value="GLUCOKINASE"/>
    <property type="match status" value="1"/>
</dbReference>
<dbReference type="GO" id="GO:0003677">
    <property type="term" value="F:DNA binding"/>
    <property type="evidence" value="ECO:0007669"/>
    <property type="project" value="UniProtKB-KW"/>
</dbReference>
<dbReference type="PROSITE" id="PS51464">
    <property type="entry name" value="SIS"/>
    <property type="match status" value="1"/>
</dbReference>
<dbReference type="Proteomes" id="UP001203136">
    <property type="component" value="Unassembled WGS sequence"/>
</dbReference>